<name>X1RNN8_9ZZZZ</name>
<dbReference type="PROSITE" id="PS51900">
    <property type="entry name" value="CB"/>
    <property type="match status" value="1"/>
</dbReference>
<dbReference type="SUPFAM" id="SSF56349">
    <property type="entry name" value="DNA breaking-rejoining enzymes"/>
    <property type="match status" value="1"/>
</dbReference>
<dbReference type="InterPro" id="IPR013762">
    <property type="entry name" value="Integrase-like_cat_sf"/>
</dbReference>
<dbReference type="PANTHER" id="PTHR30349">
    <property type="entry name" value="PHAGE INTEGRASE-RELATED"/>
    <property type="match status" value="1"/>
</dbReference>
<dbReference type="Gene3D" id="1.10.443.10">
    <property type="entry name" value="Intergrase catalytic core"/>
    <property type="match status" value="1"/>
</dbReference>
<dbReference type="InterPro" id="IPR050090">
    <property type="entry name" value="Tyrosine_recombinase_XerCD"/>
</dbReference>
<dbReference type="GO" id="GO:0015074">
    <property type="term" value="P:DNA integration"/>
    <property type="evidence" value="ECO:0007669"/>
    <property type="project" value="UniProtKB-KW"/>
</dbReference>
<dbReference type="PANTHER" id="PTHR30349:SF41">
    <property type="entry name" value="INTEGRASE_RECOMBINASE PROTEIN MJ0367-RELATED"/>
    <property type="match status" value="1"/>
</dbReference>
<dbReference type="GO" id="GO:0003677">
    <property type="term" value="F:DNA binding"/>
    <property type="evidence" value="ECO:0007669"/>
    <property type="project" value="UniProtKB-KW"/>
</dbReference>
<keyword evidence="1" id="KW-0229">DNA integration</keyword>
<proteinExistence type="predicted"/>
<dbReference type="EMBL" id="BARW01002181">
    <property type="protein sequence ID" value="GAI68576.1"/>
    <property type="molecule type" value="Genomic_DNA"/>
</dbReference>
<dbReference type="Pfam" id="PF00589">
    <property type="entry name" value="Phage_integrase"/>
    <property type="match status" value="1"/>
</dbReference>
<feature type="domain" description="Core-binding (CB)" evidence="5">
    <location>
        <begin position="1"/>
        <end position="87"/>
    </location>
</feature>
<evidence type="ECO:0000256" key="1">
    <source>
        <dbReference type="ARBA" id="ARBA00022908"/>
    </source>
</evidence>
<reference evidence="6" key="1">
    <citation type="journal article" date="2014" name="Front. Microbiol.">
        <title>High frequency of phylogenetically diverse reductive dehalogenase-homologous genes in deep subseafloor sedimentary metagenomes.</title>
        <authorList>
            <person name="Kawai M."/>
            <person name="Futagami T."/>
            <person name="Toyoda A."/>
            <person name="Takaki Y."/>
            <person name="Nishi S."/>
            <person name="Hori S."/>
            <person name="Arai W."/>
            <person name="Tsubouchi T."/>
            <person name="Morono Y."/>
            <person name="Uchiyama I."/>
            <person name="Ito T."/>
            <person name="Fujiyama A."/>
            <person name="Inagaki F."/>
            <person name="Takami H."/>
        </authorList>
    </citation>
    <scope>NUCLEOTIDE SEQUENCE</scope>
    <source>
        <strain evidence="6">Expedition CK06-06</strain>
    </source>
</reference>
<dbReference type="GO" id="GO:0006310">
    <property type="term" value="P:DNA recombination"/>
    <property type="evidence" value="ECO:0007669"/>
    <property type="project" value="UniProtKB-KW"/>
</dbReference>
<comment type="caution">
    <text evidence="6">The sequence shown here is derived from an EMBL/GenBank/DDBJ whole genome shotgun (WGS) entry which is preliminary data.</text>
</comment>
<organism evidence="6">
    <name type="scientific">marine sediment metagenome</name>
    <dbReference type="NCBI Taxonomy" id="412755"/>
    <lineage>
        <taxon>unclassified sequences</taxon>
        <taxon>metagenomes</taxon>
        <taxon>ecological metagenomes</taxon>
    </lineage>
</organism>
<evidence type="ECO:0000313" key="6">
    <source>
        <dbReference type="EMBL" id="GAI68576.1"/>
    </source>
</evidence>
<dbReference type="PROSITE" id="PS51898">
    <property type="entry name" value="TYR_RECOMBINASE"/>
    <property type="match status" value="1"/>
</dbReference>
<dbReference type="InterPro" id="IPR010998">
    <property type="entry name" value="Integrase_recombinase_N"/>
</dbReference>
<dbReference type="InterPro" id="IPR011010">
    <property type="entry name" value="DNA_brk_join_enz"/>
</dbReference>
<dbReference type="Pfam" id="PF02899">
    <property type="entry name" value="Phage_int_SAM_1"/>
    <property type="match status" value="1"/>
</dbReference>
<dbReference type="InterPro" id="IPR002104">
    <property type="entry name" value="Integrase_catalytic"/>
</dbReference>
<dbReference type="InterPro" id="IPR004107">
    <property type="entry name" value="Integrase_SAM-like_N"/>
</dbReference>
<evidence type="ECO:0000256" key="3">
    <source>
        <dbReference type="ARBA" id="ARBA00023172"/>
    </source>
</evidence>
<dbReference type="InterPro" id="IPR044068">
    <property type="entry name" value="CB"/>
</dbReference>
<keyword evidence="2" id="KW-0238">DNA-binding</keyword>
<evidence type="ECO:0000256" key="2">
    <source>
        <dbReference type="ARBA" id="ARBA00023125"/>
    </source>
</evidence>
<dbReference type="CDD" id="cd00397">
    <property type="entry name" value="DNA_BRE_C"/>
    <property type="match status" value="1"/>
</dbReference>
<accession>X1RNN8</accession>
<protein>
    <submittedName>
        <fullName evidence="6">Uncharacterized protein</fullName>
    </submittedName>
</protein>
<keyword evidence="3" id="KW-0233">DNA recombination</keyword>
<evidence type="ECO:0000259" key="5">
    <source>
        <dbReference type="PROSITE" id="PS51900"/>
    </source>
</evidence>
<gene>
    <name evidence="6" type="ORF">S12H4_06272</name>
</gene>
<evidence type="ECO:0000259" key="4">
    <source>
        <dbReference type="PROSITE" id="PS51898"/>
    </source>
</evidence>
<sequence>MRSELNEFLRYLQVEKGFSQGTIEAYRLDVERGLIPFLHQRDKFEVGEITKADIRAYLDYLATDRGNCSATRAQKLAAIKSFFNYLVESDGLEVNPAASIRGPRIPEKEPEYLTEEECIRLLETIARKGRPRVRERDMAIAILFLHTGLRVSELTNLKLANVDLERSQIKITRKGNKEQYLHLNGETAGALAGYLANHPQAQNGRFFVGTNGGNLDRGYVYGIVRRYLRLAGIDKGKRGPHILRHTFCTRLHQKGVGPFTIKDLAGHKSLNTTMRYITIENKEQAEALDRLEFGVSFQGGGAKLP</sequence>
<dbReference type="AlphaFoldDB" id="X1RNN8"/>
<feature type="domain" description="Tyr recombinase" evidence="4">
    <location>
        <begin position="108"/>
        <end position="289"/>
    </location>
</feature>
<dbReference type="Gene3D" id="1.10.150.130">
    <property type="match status" value="1"/>
</dbReference>